<dbReference type="EMBL" id="BKCJ011287414">
    <property type="protein sequence ID" value="GFD15574.1"/>
    <property type="molecule type" value="Genomic_DNA"/>
</dbReference>
<sequence length="64" mass="7029">MSYVGIALLMTTGDLDMALDLNYLLSCLVDDPWDTALDLNYLLGCLVDTTLNLNYLSPTSAQQI</sequence>
<name>A0A699U746_TANCI</name>
<proteinExistence type="predicted"/>
<feature type="non-terminal residue" evidence="1">
    <location>
        <position position="64"/>
    </location>
</feature>
<comment type="caution">
    <text evidence="1">The sequence shown here is derived from an EMBL/GenBank/DDBJ whole genome shotgun (WGS) entry which is preliminary data.</text>
</comment>
<evidence type="ECO:0000313" key="1">
    <source>
        <dbReference type="EMBL" id="GFD15574.1"/>
    </source>
</evidence>
<dbReference type="AlphaFoldDB" id="A0A699U746"/>
<accession>A0A699U746</accession>
<gene>
    <name evidence="1" type="ORF">Tci_887543</name>
</gene>
<protein>
    <submittedName>
        <fullName evidence="1">Uncharacterized protein</fullName>
    </submittedName>
</protein>
<reference evidence="1" key="1">
    <citation type="journal article" date="2019" name="Sci. Rep.">
        <title>Draft genome of Tanacetum cinerariifolium, the natural source of mosquito coil.</title>
        <authorList>
            <person name="Yamashiro T."/>
            <person name="Shiraishi A."/>
            <person name="Satake H."/>
            <person name="Nakayama K."/>
        </authorList>
    </citation>
    <scope>NUCLEOTIDE SEQUENCE</scope>
</reference>
<organism evidence="1">
    <name type="scientific">Tanacetum cinerariifolium</name>
    <name type="common">Dalmatian daisy</name>
    <name type="synonym">Chrysanthemum cinerariifolium</name>
    <dbReference type="NCBI Taxonomy" id="118510"/>
    <lineage>
        <taxon>Eukaryota</taxon>
        <taxon>Viridiplantae</taxon>
        <taxon>Streptophyta</taxon>
        <taxon>Embryophyta</taxon>
        <taxon>Tracheophyta</taxon>
        <taxon>Spermatophyta</taxon>
        <taxon>Magnoliopsida</taxon>
        <taxon>eudicotyledons</taxon>
        <taxon>Gunneridae</taxon>
        <taxon>Pentapetalae</taxon>
        <taxon>asterids</taxon>
        <taxon>campanulids</taxon>
        <taxon>Asterales</taxon>
        <taxon>Asteraceae</taxon>
        <taxon>Asteroideae</taxon>
        <taxon>Anthemideae</taxon>
        <taxon>Anthemidinae</taxon>
        <taxon>Tanacetum</taxon>
    </lineage>
</organism>